<dbReference type="EMBL" id="JAPNTZ010000003">
    <property type="protein sequence ID" value="MCY1138469.1"/>
    <property type="molecule type" value="Genomic_DNA"/>
</dbReference>
<dbReference type="PANTHER" id="PTHR33308">
    <property type="entry name" value="PEPTIDOGLYCAN HYDROLASE FLGJ"/>
    <property type="match status" value="1"/>
</dbReference>
<feature type="domain" description="Mannosyl-glycoprotein endo-beta-N-acetylglucosamidase-like" evidence="3">
    <location>
        <begin position="221"/>
        <end position="384"/>
    </location>
</feature>
<gene>
    <name evidence="5" type="primary">gsmA</name>
    <name evidence="5" type="ORF">OWR29_10715</name>
</gene>
<comment type="caution">
    <text evidence="5">The sequence shown here is derived from an EMBL/GenBank/DDBJ whole genome shotgun (WGS) entry which is preliminary data.</text>
</comment>
<feature type="domain" description="SH3b" evidence="4">
    <location>
        <begin position="138"/>
        <end position="211"/>
    </location>
</feature>
<dbReference type="SMART" id="SM00287">
    <property type="entry name" value="SH3b"/>
    <property type="match status" value="2"/>
</dbReference>
<dbReference type="Proteomes" id="UP001151002">
    <property type="component" value="Unassembled WGS sequence"/>
</dbReference>
<name>A0ABT4AW65_9ACTN</name>
<dbReference type="NCBIfam" id="NF038016">
    <property type="entry name" value="sporang_Gsm"/>
    <property type="match status" value="1"/>
</dbReference>
<dbReference type="SMART" id="SM00047">
    <property type="entry name" value="LYZ2"/>
    <property type="match status" value="1"/>
</dbReference>
<proteinExistence type="predicted"/>
<feature type="chain" id="PRO_5046980027" evidence="2">
    <location>
        <begin position="38"/>
        <end position="387"/>
    </location>
</feature>
<evidence type="ECO:0000256" key="1">
    <source>
        <dbReference type="ARBA" id="ARBA00022801"/>
    </source>
</evidence>
<protein>
    <submittedName>
        <fullName evidence="5">Sporangiospore maturation cell wall hydrolase GsmA</fullName>
    </submittedName>
</protein>
<reference evidence="5" key="1">
    <citation type="submission" date="2022-11" db="EMBL/GenBank/DDBJ databases">
        <authorList>
            <person name="Somphong A."/>
            <person name="Phongsopitanun W."/>
        </authorList>
    </citation>
    <scope>NUCLEOTIDE SEQUENCE</scope>
    <source>
        <strain evidence="5">Pm04-4</strain>
    </source>
</reference>
<keyword evidence="1 5" id="KW-0378">Hydrolase</keyword>
<sequence length="387" mass="41374">MKKETYQMKQYARRFAGPLLVFAVGAGLVAAPGTANAAAVSATIDVRTTLKVRSGPSLADKVLGSLRDNQRVSTVCSVTGQSVRGSVRTTAQWDKLSTGGYVTHAYVRSSAAIKRCATTSPQAEAVKTKPGKPIATTNKVGTVRSSDGKVNIRSGPSTTAPVRRIVASGAKVTGVCYVSGSMVAGTVRTTAQWNKLSDGNYISHAYVSTAALKACPGAAPVTPAPATTLTPEQFIKAAVPGAQLGWREYGVPASVTIAQAILESGWGRSGLSSVDRNYFGIKCQSGKYGTLANGCHEYKTQECTKEGTCFTTTATFRTYASMGHSFRDHGNFLKVNPRYAPAFNYTKNANAFIWNVWKAGYATDPNYYTKVTTLMAQQKLYQYDTWK</sequence>
<feature type="domain" description="SH3b" evidence="4">
    <location>
        <begin position="39"/>
        <end position="111"/>
    </location>
</feature>
<dbReference type="GO" id="GO:0016787">
    <property type="term" value="F:hydrolase activity"/>
    <property type="evidence" value="ECO:0007669"/>
    <property type="project" value="UniProtKB-KW"/>
</dbReference>
<feature type="signal peptide" evidence="2">
    <location>
        <begin position="1"/>
        <end position="37"/>
    </location>
</feature>
<keyword evidence="6" id="KW-1185">Reference proteome</keyword>
<evidence type="ECO:0000313" key="6">
    <source>
        <dbReference type="Proteomes" id="UP001151002"/>
    </source>
</evidence>
<dbReference type="PANTHER" id="PTHR33308:SF9">
    <property type="entry name" value="PEPTIDOGLYCAN HYDROLASE FLGJ"/>
    <property type="match status" value="1"/>
</dbReference>
<dbReference type="PRINTS" id="PR01002">
    <property type="entry name" value="FLGFLGJ"/>
</dbReference>
<dbReference type="InterPro" id="IPR002901">
    <property type="entry name" value="MGlyc_endo_b_GlcNAc-like_dom"/>
</dbReference>
<dbReference type="InterPro" id="IPR051056">
    <property type="entry name" value="Glycosyl_Hydrolase_73"/>
</dbReference>
<dbReference type="RefSeq" id="WP_267562473.1">
    <property type="nucleotide sequence ID" value="NZ_JAPNTZ010000003.1"/>
</dbReference>
<organism evidence="5 6">
    <name type="scientific">Paractinoplanes pyxinae</name>
    <dbReference type="NCBI Taxonomy" id="2997416"/>
    <lineage>
        <taxon>Bacteria</taxon>
        <taxon>Bacillati</taxon>
        <taxon>Actinomycetota</taxon>
        <taxon>Actinomycetes</taxon>
        <taxon>Micromonosporales</taxon>
        <taxon>Micromonosporaceae</taxon>
        <taxon>Paractinoplanes</taxon>
    </lineage>
</organism>
<dbReference type="Gene3D" id="4.10.80.30">
    <property type="entry name" value="DNA polymerase, domain 6"/>
    <property type="match status" value="1"/>
</dbReference>
<accession>A0ABT4AW65</accession>
<dbReference type="InterPro" id="IPR003646">
    <property type="entry name" value="SH3-like_bac-type"/>
</dbReference>
<dbReference type="Gene3D" id="2.30.30.40">
    <property type="entry name" value="SH3 Domains"/>
    <property type="match status" value="1"/>
</dbReference>
<evidence type="ECO:0000259" key="3">
    <source>
        <dbReference type="SMART" id="SM00047"/>
    </source>
</evidence>
<evidence type="ECO:0000313" key="5">
    <source>
        <dbReference type="EMBL" id="MCY1138469.1"/>
    </source>
</evidence>
<dbReference type="Pfam" id="PF01832">
    <property type="entry name" value="Glucosaminidase"/>
    <property type="match status" value="1"/>
</dbReference>
<keyword evidence="2" id="KW-0732">Signal</keyword>
<evidence type="ECO:0000259" key="4">
    <source>
        <dbReference type="SMART" id="SM00287"/>
    </source>
</evidence>
<dbReference type="Gene3D" id="1.10.530.10">
    <property type="match status" value="1"/>
</dbReference>
<evidence type="ECO:0000256" key="2">
    <source>
        <dbReference type="SAM" id="SignalP"/>
    </source>
</evidence>